<comment type="caution">
    <text evidence="1">The sequence shown here is derived from an EMBL/GenBank/DDBJ whole genome shotgun (WGS) entry which is preliminary data.</text>
</comment>
<dbReference type="EMBL" id="JACHHN010000010">
    <property type="protein sequence ID" value="MBB5193324.1"/>
    <property type="molecule type" value="Genomic_DNA"/>
</dbReference>
<dbReference type="RefSeq" id="WP_184102965.1">
    <property type="nucleotide sequence ID" value="NZ_JACHHN010000010.1"/>
</dbReference>
<reference evidence="1 2" key="1">
    <citation type="submission" date="2020-08" db="EMBL/GenBank/DDBJ databases">
        <title>Genomic Encyclopedia of Type Strains, Phase IV (KMG-IV): sequencing the most valuable type-strain genomes for metagenomic binning, comparative biology and taxonomic classification.</title>
        <authorList>
            <person name="Goeker M."/>
        </authorList>
    </citation>
    <scope>NUCLEOTIDE SEQUENCE [LARGE SCALE GENOMIC DNA]</scope>
    <source>
        <strain evidence="1 2">DSM 18233</strain>
    </source>
</reference>
<evidence type="ECO:0000313" key="2">
    <source>
        <dbReference type="Proteomes" id="UP000543030"/>
    </source>
</evidence>
<gene>
    <name evidence="1" type="ORF">HNQ50_004078</name>
</gene>
<accession>A0A840RL57</accession>
<protein>
    <submittedName>
        <fullName evidence="1">Uncharacterized protein</fullName>
    </submittedName>
</protein>
<sequence>MTISQGPARRRVFWGVNGLRVPIGLSRFCHLDRAAASPGGDFAAPSGKSADRQAQWIILFCCTVLAQTGKHIPVFEIVFTLLQYPATKAKAMIYMVICNYRSMHQERACGCGTPNRCERV</sequence>
<dbReference type="AlphaFoldDB" id="A0A840RL57"/>
<organism evidence="1 2">
    <name type="scientific">Silvimonas terrae</name>
    <dbReference type="NCBI Taxonomy" id="300266"/>
    <lineage>
        <taxon>Bacteria</taxon>
        <taxon>Pseudomonadati</taxon>
        <taxon>Pseudomonadota</taxon>
        <taxon>Betaproteobacteria</taxon>
        <taxon>Neisseriales</taxon>
        <taxon>Chitinibacteraceae</taxon>
        <taxon>Silvimonas</taxon>
    </lineage>
</organism>
<name>A0A840RL57_9NEIS</name>
<keyword evidence="2" id="KW-1185">Reference proteome</keyword>
<dbReference type="Proteomes" id="UP000543030">
    <property type="component" value="Unassembled WGS sequence"/>
</dbReference>
<evidence type="ECO:0000313" key="1">
    <source>
        <dbReference type="EMBL" id="MBB5193324.1"/>
    </source>
</evidence>
<proteinExistence type="predicted"/>